<dbReference type="InterPro" id="IPR009000">
    <property type="entry name" value="Transl_B-barrel_sf"/>
</dbReference>
<dbReference type="InterPro" id="IPR023033">
    <property type="entry name" value="Ala_tRNA_ligase_euk/bac"/>
</dbReference>
<dbReference type="InterPro" id="IPR018164">
    <property type="entry name" value="Ala-tRNA-synth_IIc_N"/>
</dbReference>
<evidence type="ECO:0000313" key="14">
    <source>
        <dbReference type="EMBL" id="PQJ28425.1"/>
    </source>
</evidence>
<evidence type="ECO:0000256" key="2">
    <source>
        <dbReference type="ARBA" id="ARBA00022555"/>
    </source>
</evidence>
<dbReference type="Gene3D" id="3.30.930.10">
    <property type="entry name" value="Bira Bifunctional Protein, Domain 2"/>
    <property type="match status" value="1"/>
</dbReference>
<dbReference type="InterPro" id="IPR012947">
    <property type="entry name" value="tRNA_SAD"/>
</dbReference>
<evidence type="ECO:0000259" key="13">
    <source>
        <dbReference type="PROSITE" id="PS50860"/>
    </source>
</evidence>
<dbReference type="SUPFAM" id="SSF50447">
    <property type="entry name" value="Translation proteins"/>
    <property type="match status" value="1"/>
</dbReference>
<dbReference type="GO" id="GO:0002161">
    <property type="term" value="F:aminoacyl-tRNA deacylase activity"/>
    <property type="evidence" value="ECO:0007669"/>
    <property type="project" value="TreeGrafter"/>
</dbReference>
<evidence type="ECO:0000313" key="15">
    <source>
        <dbReference type="Proteomes" id="UP000239907"/>
    </source>
</evidence>
<dbReference type="Proteomes" id="UP000239907">
    <property type="component" value="Unassembled WGS sequence"/>
</dbReference>
<feature type="binding site" evidence="11">
    <location>
        <position position="698"/>
    </location>
    <ligand>
        <name>Zn(2+)</name>
        <dbReference type="ChEBI" id="CHEBI:29105"/>
    </ligand>
</feature>
<keyword evidence="10 11" id="KW-0030">Aminoacyl-tRNA synthetase</keyword>
<comment type="catalytic activity">
    <reaction evidence="11">
        <text>tRNA(Ala) + L-alanine + ATP = L-alanyl-tRNA(Ala) + AMP + diphosphate</text>
        <dbReference type="Rhea" id="RHEA:12540"/>
        <dbReference type="Rhea" id="RHEA-COMP:9657"/>
        <dbReference type="Rhea" id="RHEA-COMP:9923"/>
        <dbReference type="ChEBI" id="CHEBI:30616"/>
        <dbReference type="ChEBI" id="CHEBI:33019"/>
        <dbReference type="ChEBI" id="CHEBI:57972"/>
        <dbReference type="ChEBI" id="CHEBI:78442"/>
        <dbReference type="ChEBI" id="CHEBI:78497"/>
        <dbReference type="ChEBI" id="CHEBI:456215"/>
        <dbReference type="EC" id="6.1.1.7"/>
    </reaction>
</comment>
<dbReference type="GO" id="GO:0008270">
    <property type="term" value="F:zinc ion binding"/>
    <property type="evidence" value="ECO:0007669"/>
    <property type="project" value="UniProtKB-UniRule"/>
</dbReference>
<dbReference type="InterPro" id="IPR003156">
    <property type="entry name" value="DHHA1_dom"/>
</dbReference>
<keyword evidence="15" id="KW-1185">Reference proteome</keyword>
<dbReference type="InterPro" id="IPR002318">
    <property type="entry name" value="Ala-tRNA-lgiase_IIc"/>
</dbReference>
<proteinExistence type="inferred from homology"/>
<dbReference type="InterPro" id="IPR018162">
    <property type="entry name" value="Ala-tRNA-ligase_IIc_anticod-bd"/>
</dbReference>
<dbReference type="OrthoDB" id="9803884at2"/>
<dbReference type="NCBIfam" id="TIGR00344">
    <property type="entry name" value="alaS"/>
    <property type="match status" value="1"/>
</dbReference>
<feature type="region of interest" description="Disordered" evidence="12">
    <location>
        <begin position="907"/>
        <end position="929"/>
    </location>
</feature>
<comment type="similarity">
    <text evidence="1 11">Belongs to the class-II aminoacyl-tRNA synthetase family.</text>
</comment>
<dbReference type="HAMAP" id="MF_00036_B">
    <property type="entry name" value="Ala_tRNA_synth_B"/>
    <property type="match status" value="1"/>
</dbReference>
<keyword evidence="11" id="KW-0963">Cytoplasm</keyword>
<dbReference type="FunFam" id="3.30.980.10:FF:000004">
    <property type="entry name" value="Alanine--tRNA ligase, cytoplasmic"/>
    <property type="match status" value="1"/>
</dbReference>
<dbReference type="AlphaFoldDB" id="A0A2S7U0B2"/>
<evidence type="ECO:0000256" key="3">
    <source>
        <dbReference type="ARBA" id="ARBA00022598"/>
    </source>
</evidence>
<evidence type="ECO:0000256" key="1">
    <source>
        <dbReference type="ARBA" id="ARBA00008226"/>
    </source>
</evidence>
<evidence type="ECO:0000256" key="5">
    <source>
        <dbReference type="ARBA" id="ARBA00022741"/>
    </source>
</evidence>
<dbReference type="SUPFAM" id="SSF101353">
    <property type="entry name" value="Putative anticodon-binding domain of alanyl-tRNA synthetase (AlaRS)"/>
    <property type="match status" value="1"/>
</dbReference>
<keyword evidence="2 11" id="KW-0820">tRNA-binding</keyword>
<dbReference type="InterPro" id="IPR018163">
    <property type="entry name" value="Thr/Ala-tRNA-synth_IIc_edit"/>
</dbReference>
<accession>A0A2S7U0B2</accession>
<dbReference type="PANTHER" id="PTHR11777">
    <property type="entry name" value="ALANYL-TRNA SYNTHETASE"/>
    <property type="match status" value="1"/>
</dbReference>
<dbReference type="Gene3D" id="3.30.980.10">
    <property type="entry name" value="Threonyl-trna Synthetase, Chain A, domain 2"/>
    <property type="match status" value="1"/>
</dbReference>
<protein>
    <recommendedName>
        <fullName evidence="11">Alanine--tRNA ligase</fullName>
        <ecNumber evidence="11">6.1.1.7</ecNumber>
    </recommendedName>
    <alternativeName>
        <fullName evidence="11">Alanyl-tRNA synthetase</fullName>
        <shortName evidence="11">AlaRS</shortName>
    </alternativeName>
</protein>
<dbReference type="GO" id="GO:0005737">
    <property type="term" value="C:cytoplasm"/>
    <property type="evidence" value="ECO:0007669"/>
    <property type="project" value="UniProtKB-SubCell"/>
</dbReference>
<evidence type="ECO:0000256" key="12">
    <source>
        <dbReference type="SAM" id="MobiDB-lite"/>
    </source>
</evidence>
<dbReference type="InterPro" id="IPR050058">
    <property type="entry name" value="Ala-tRNA_ligase"/>
</dbReference>
<dbReference type="EMBL" id="MQWA01000001">
    <property type="protein sequence ID" value="PQJ28425.1"/>
    <property type="molecule type" value="Genomic_DNA"/>
</dbReference>
<feature type="binding site" evidence="11">
    <location>
        <position position="702"/>
    </location>
    <ligand>
        <name>Zn(2+)</name>
        <dbReference type="ChEBI" id="CHEBI:29105"/>
    </ligand>
</feature>
<dbReference type="RefSeq" id="WP_105042926.1">
    <property type="nucleotide sequence ID" value="NZ_MQWA01000001.1"/>
</dbReference>
<keyword evidence="7 11" id="KW-0067">ATP-binding</keyword>
<keyword evidence="4 11" id="KW-0479">Metal-binding</keyword>
<dbReference type="Pfam" id="PF01411">
    <property type="entry name" value="tRNA-synt_2c"/>
    <property type="match status" value="1"/>
</dbReference>
<dbReference type="PRINTS" id="PR00980">
    <property type="entry name" value="TRNASYNTHALA"/>
</dbReference>
<evidence type="ECO:0000256" key="11">
    <source>
        <dbReference type="HAMAP-Rule" id="MF_00036"/>
    </source>
</evidence>
<dbReference type="FunFam" id="3.30.930.10:FF:000011">
    <property type="entry name" value="Alanine--tRNA ligase, cytoplasmic"/>
    <property type="match status" value="1"/>
</dbReference>
<feature type="binding site" evidence="11">
    <location>
        <position position="589"/>
    </location>
    <ligand>
        <name>Zn(2+)</name>
        <dbReference type="ChEBI" id="CHEBI:29105"/>
    </ligand>
</feature>
<evidence type="ECO:0000256" key="7">
    <source>
        <dbReference type="ARBA" id="ARBA00022840"/>
    </source>
</evidence>
<gene>
    <name evidence="11" type="primary">alaS</name>
    <name evidence="14" type="ORF">BSZ32_07815</name>
</gene>
<dbReference type="Gene3D" id="2.40.30.130">
    <property type="match status" value="1"/>
</dbReference>
<dbReference type="InterPro" id="IPR018165">
    <property type="entry name" value="Ala-tRNA-synth_IIc_core"/>
</dbReference>
<feature type="binding site" evidence="11">
    <location>
        <position position="593"/>
    </location>
    <ligand>
        <name>Zn(2+)</name>
        <dbReference type="ChEBI" id="CHEBI:29105"/>
    </ligand>
</feature>
<dbReference type="Pfam" id="PF02272">
    <property type="entry name" value="DHHA1"/>
    <property type="match status" value="1"/>
</dbReference>
<comment type="subcellular location">
    <subcellularLocation>
        <location evidence="11">Cytoplasm</location>
    </subcellularLocation>
</comment>
<evidence type="ECO:0000256" key="4">
    <source>
        <dbReference type="ARBA" id="ARBA00022723"/>
    </source>
</evidence>
<dbReference type="PANTHER" id="PTHR11777:SF9">
    <property type="entry name" value="ALANINE--TRNA LIGASE, CYTOPLASMIC"/>
    <property type="match status" value="1"/>
</dbReference>
<dbReference type="GO" id="GO:0006419">
    <property type="term" value="P:alanyl-tRNA aminoacylation"/>
    <property type="evidence" value="ECO:0007669"/>
    <property type="project" value="UniProtKB-UniRule"/>
</dbReference>
<keyword evidence="3 11" id="KW-0436">Ligase</keyword>
<dbReference type="SUPFAM" id="SSF55186">
    <property type="entry name" value="ThrRS/AlaRS common domain"/>
    <property type="match status" value="1"/>
</dbReference>
<evidence type="ECO:0000256" key="9">
    <source>
        <dbReference type="ARBA" id="ARBA00022917"/>
    </source>
</evidence>
<keyword evidence="9 11" id="KW-0648">Protein biosynthesis</keyword>
<dbReference type="GO" id="GO:0005524">
    <property type="term" value="F:ATP binding"/>
    <property type="evidence" value="ECO:0007669"/>
    <property type="project" value="UniProtKB-UniRule"/>
</dbReference>
<dbReference type="CDD" id="cd00673">
    <property type="entry name" value="AlaRS_core"/>
    <property type="match status" value="1"/>
</dbReference>
<evidence type="ECO:0000256" key="10">
    <source>
        <dbReference type="ARBA" id="ARBA00023146"/>
    </source>
</evidence>
<dbReference type="PROSITE" id="PS50860">
    <property type="entry name" value="AA_TRNA_LIGASE_II_ALA"/>
    <property type="match status" value="1"/>
</dbReference>
<dbReference type="GO" id="GO:0000049">
    <property type="term" value="F:tRNA binding"/>
    <property type="evidence" value="ECO:0007669"/>
    <property type="project" value="UniProtKB-KW"/>
</dbReference>
<comment type="caution">
    <text evidence="14">The sequence shown here is derived from an EMBL/GenBank/DDBJ whole genome shotgun (WGS) entry which is preliminary data.</text>
</comment>
<keyword evidence="6 11" id="KW-0862">Zinc</keyword>
<dbReference type="EC" id="6.1.1.7" evidence="11"/>
<dbReference type="GO" id="GO:0004813">
    <property type="term" value="F:alanine-tRNA ligase activity"/>
    <property type="evidence" value="ECO:0007669"/>
    <property type="project" value="UniProtKB-UniRule"/>
</dbReference>
<dbReference type="Pfam" id="PF07973">
    <property type="entry name" value="tRNA_SAD"/>
    <property type="match status" value="1"/>
</dbReference>
<comment type="function">
    <text evidence="11">Catalyzes the attachment of alanine to tRNA(Ala) in a two-step reaction: alanine is first activated by ATP to form Ala-AMP and then transferred to the acceptor end of tRNA(Ala). Also edits incorrectly charged Ser-tRNA(Ala) and Gly-tRNA(Ala) via its editing domain.</text>
</comment>
<evidence type="ECO:0000256" key="6">
    <source>
        <dbReference type="ARBA" id="ARBA00022833"/>
    </source>
</evidence>
<dbReference type="SUPFAM" id="SSF55681">
    <property type="entry name" value="Class II aaRS and biotin synthetases"/>
    <property type="match status" value="1"/>
</dbReference>
<feature type="domain" description="Alanyl-transfer RNA synthetases family profile" evidence="13">
    <location>
        <begin position="1"/>
        <end position="741"/>
    </location>
</feature>
<dbReference type="SMART" id="SM00863">
    <property type="entry name" value="tRNA_SAD"/>
    <property type="match status" value="1"/>
</dbReference>
<organism evidence="14 15">
    <name type="scientific">Rubritalea profundi</name>
    <dbReference type="NCBI Taxonomy" id="1658618"/>
    <lineage>
        <taxon>Bacteria</taxon>
        <taxon>Pseudomonadati</taxon>
        <taxon>Verrucomicrobiota</taxon>
        <taxon>Verrucomicrobiia</taxon>
        <taxon>Verrucomicrobiales</taxon>
        <taxon>Rubritaleaceae</taxon>
        <taxon>Rubritalea</taxon>
    </lineage>
</organism>
<keyword evidence="5 11" id="KW-0547">Nucleotide-binding</keyword>
<dbReference type="Gene3D" id="3.10.310.40">
    <property type="match status" value="1"/>
</dbReference>
<comment type="domain">
    <text evidence="11">Consists of three domains; the N-terminal catalytic domain, the editing domain and the C-terminal C-Ala domain. The editing domain removes incorrectly charged amino acids, while the C-Ala domain, along with tRNA(Ala), serves as a bridge to cooperatively bring together the editing and aminoacylation centers thus stimulating deacylation of misacylated tRNAs.</text>
</comment>
<evidence type="ECO:0000256" key="8">
    <source>
        <dbReference type="ARBA" id="ARBA00022884"/>
    </source>
</evidence>
<comment type="cofactor">
    <cofactor evidence="11">
        <name>Zn(2+)</name>
        <dbReference type="ChEBI" id="CHEBI:29105"/>
    </cofactor>
    <text evidence="11">Binds 1 zinc ion per subunit.</text>
</comment>
<dbReference type="InterPro" id="IPR045864">
    <property type="entry name" value="aa-tRNA-synth_II/BPL/LPL"/>
</dbReference>
<keyword evidence="8 11" id="KW-0694">RNA-binding</keyword>
<name>A0A2S7U0B2_9BACT</name>
<sequence>MTANEIRQSFFDFFKERQHTIVPSASLLPQSPGLLFTNAGMNQFVPFFLGTEKAPYSPPRAADTQKCIRAGGKHNDLDDVGYDSYHHTMFEMLGNWSFGDYFKPEAIQWGWDLIVERWGFPAERLYASVYRPDKSLGDPSEFDQEAYDLWAKLFKSKGLDPVKHVVDGNKADNFWMMGETGPCGPCSELHVDLTPNGDTGGKLVNMDSDLCIEIWNLVFIQYNAEADGSFRDLPAKHVDTGLGFERVCSIYQGTNGFKDFSKKPTNYATDVFTPLFAKLEEISGKKYQDIYPESVEVDKSTLSAEMKEAVAFRVIADHIRTLSFSIADGILPGNTGRNYVLRRILRRAVRYGRTLGFTGDSLFLTQLVDTLVDQMKHIFPEMGTRREAIKETLTREEQSFNRTLDRGLGMFDKEAEKGQITGDFAFDLYDTFGFPIDLTELLCQERKLELDKKGFEKRMDEARTLSQAAQKKTIVRALDISSDVETEFTGFDEDSSEAKILEIHESGDSLLVITDRSPFYVEMGGQLGDLGILTFYKDGEFGEAIEVSSVQKIGQAVAHEVSKSATLAVGDTVALTIDVKRRRRIESHHTATHLLHWALHEVVSTDATQQGSLVTTDRLRFDFTSGALTAQQIADIEIKVNEKIESGDGVFYNEVPHADVKNRKDIMQFFGDKYGEMVRVVQIGGNELGLDGYAMELCGGTHIDTTSDIGIFKIKSEGAIASGVRRIEAACGVAAYDWARGVAEKNAKEEDELRARLETINAGFKAVGAEEVHYPEEARIMAAMLAQGTFDQVNTVFNNSLKHIQGLRDTVTAADKKLKKAQAGAAAAMADTALVELLENGGNIAEIFEGPANLLQELLNGLKKKQFSGAAFVIVDDGNRLHLGAFCGPDSIAAGLQAGKLIQELGPIAGGKGGGKPDQARGAAPQRDKAADLLAAAKEKLG</sequence>
<reference evidence="14 15" key="1">
    <citation type="submission" date="2016-12" db="EMBL/GenBank/DDBJ databases">
        <title>Study of bacterial adaptation to deep sea.</title>
        <authorList>
            <person name="Song J."/>
            <person name="Yoshizawa S."/>
            <person name="Kogure K."/>
        </authorList>
    </citation>
    <scope>NUCLEOTIDE SEQUENCE [LARGE SCALE GENOMIC DNA]</scope>
    <source>
        <strain evidence="14 15">SAORIC-165</strain>
    </source>
</reference>